<sequence length="206" mass="22685">MEGHVQELLNRITLISAAVATICLFYVFSASSSSCRQLDSRHHEALAMTVARSPFPRSSCEAASRRPLPPEKRWKKLQSTREWRRRVAALRESGVADVTGIDIVDVPPLVRRSDPHNLPFFDGVFDLGFSAGLDGALFPARFVAELERTVRKGGAIVLAFRRCSSEAEVDEVRGLFKRSALIHLSNATLVGSESTIITMRNGAAHV</sequence>
<accession>A0A7I8JR33</accession>
<dbReference type="SUPFAM" id="SSF53335">
    <property type="entry name" value="S-adenosyl-L-methionine-dependent methyltransferases"/>
    <property type="match status" value="1"/>
</dbReference>
<protein>
    <submittedName>
        <fullName evidence="2">Uncharacterized protein</fullName>
    </submittedName>
</protein>
<dbReference type="Gene3D" id="3.40.50.150">
    <property type="entry name" value="Vaccinia Virus protein VP39"/>
    <property type="match status" value="1"/>
</dbReference>
<feature type="transmembrane region" description="Helical" evidence="1">
    <location>
        <begin position="12"/>
        <end position="31"/>
    </location>
</feature>
<dbReference type="Proteomes" id="UP001189122">
    <property type="component" value="Unassembled WGS sequence"/>
</dbReference>
<proteinExistence type="predicted"/>
<keyword evidence="3" id="KW-1185">Reference proteome</keyword>
<dbReference type="EMBL" id="CACRZD030000015">
    <property type="protein sequence ID" value="CAA6671902.1"/>
    <property type="molecule type" value="Genomic_DNA"/>
</dbReference>
<dbReference type="AlphaFoldDB" id="A0A7I8JR33"/>
<evidence type="ECO:0000256" key="1">
    <source>
        <dbReference type="SAM" id="Phobius"/>
    </source>
</evidence>
<dbReference type="PANTHER" id="PTHR45085">
    <property type="entry name" value="F21J9.14"/>
    <property type="match status" value="1"/>
</dbReference>
<evidence type="ECO:0000313" key="2">
    <source>
        <dbReference type="EMBL" id="CAA2632718.1"/>
    </source>
</evidence>
<gene>
    <name evidence="2" type="ORF">SI7747_15018310</name>
</gene>
<evidence type="ECO:0000313" key="3">
    <source>
        <dbReference type="Proteomes" id="UP001189122"/>
    </source>
</evidence>
<dbReference type="EMBL" id="LR743602">
    <property type="protein sequence ID" value="CAA2632718.1"/>
    <property type="molecule type" value="Genomic_DNA"/>
</dbReference>
<name>A0A7I8JR33_SPIIN</name>
<organism evidence="2">
    <name type="scientific">Spirodela intermedia</name>
    <name type="common">Intermediate duckweed</name>
    <dbReference type="NCBI Taxonomy" id="51605"/>
    <lineage>
        <taxon>Eukaryota</taxon>
        <taxon>Viridiplantae</taxon>
        <taxon>Streptophyta</taxon>
        <taxon>Embryophyta</taxon>
        <taxon>Tracheophyta</taxon>
        <taxon>Spermatophyta</taxon>
        <taxon>Magnoliopsida</taxon>
        <taxon>Liliopsida</taxon>
        <taxon>Araceae</taxon>
        <taxon>Lemnoideae</taxon>
        <taxon>Spirodela</taxon>
    </lineage>
</organism>
<keyword evidence="1" id="KW-0812">Transmembrane</keyword>
<keyword evidence="1" id="KW-1133">Transmembrane helix</keyword>
<dbReference type="PANTHER" id="PTHR45085:SF3">
    <property type="entry name" value="S-ADENOSYL-L-METHIONINE-DEPENDENT METHYLTRANSFERASES SUPERFAMILY PROTEIN"/>
    <property type="match status" value="1"/>
</dbReference>
<keyword evidence="1" id="KW-0472">Membrane</keyword>
<dbReference type="InterPro" id="IPR029063">
    <property type="entry name" value="SAM-dependent_MTases_sf"/>
</dbReference>
<reference evidence="2 3" key="1">
    <citation type="submission" date="2019-12" db="EMBL/GenBank/DDBJ databases">
        <authorList>
            <person name="Scholz U."/>
            <person name="Mascher M."/>
            <person name="Fiebig A."/>
        </authorList>
    </citation>
    <scope>NUCLEOTIDE SEQUENCE</scope>
</reference>